<keyword evidence="3" id="KW-1185">Reference proteome</keyword>
<name>A0A1S9ZXL4_9GAMM</name>
<dbReference type="RefSeq" id="WP_078277073.1">
    <property type="nucleotide sequence ID" value="NZ_MUXU01000054.1"/>
</dbReference>
<dbReference type="OrthoDB" id="6648136at2"/>
<dbReference type="EMBL" id="MUXU01000054">
    <property type="protein sequence ID" value="OOR88266.1"/>
    <property type="molecule type" value="Genomic_DNA"/>
</dbReference>
<dbReference type="Proteomes" id="UP000190435">
    <property type="component" value="Unassembled WGS sequence"/>
</dbReference>
<evidence type="ECO:0000313" key="2">
    <source>
        <dbReference type="EMBL" id="STZ13898.1"/>
    </source>
</evidence>
<sequence>MLFAKINHENGFDLKMVRAISQRILDWNVAHQQLSDEQVQKLEYIVKPTLASDQHIDEIKKLCSELEQTLVMTDKKGRKLKFYTDDKTGDIYFGDDAGFAEALSLQNGQS</sequence>
<protein>
    <submittedName>
        <fullName evidence="1">Uncharacterized protein</fullName>
    </submittedName>
</protein>
<dbReference type="AlphaFoldDB" id="A0A1S9ZXL4"/>
<proteinExistence type="predicted"/>
<reference evidence="2 4" key="2">
    <citation type="submission" date="2018-06" db="EMBL/GenBank/DDBJ databases">
        <authorList>
            <consortium name="Pathogen Informatics"/>
            <person name="Doyle S."/>
        </authorList>
    </citation>
    <scope>NUCLEOTIDE SEQUENCE [LARGE SCALE GENOMIC DNA]</scope>
    <source>
        <strain evidence="2 4">NCTC10293</strain>
    </source>
</reference>
<evidence type="ECO:0000313" key="3">
    <source>
        <dbReference type="Proteomes" id="UP000190435"/>
    </source>
</evidence>
<organism evidence="1 3">
    <name type="scientific">Moraxella caviae</name>
    <dbReference type="NCBI Taxonomy" id="34060"/>
    <lineage>
        <taxon>Bacteria</taxon>
        <taxon>Pseudomonadati</taxon>
        <taxon>Pseudomonadota</taxon>
        <taxon>Gammaproteobacteria</taxon>
        <taxon>Moraxellales</taxon>
        <taxon>Moraxellaceae</taxon>
        <taxon>Moraxella</taxon>
    </lineage>
</organism>
<accession>A0A1S9ZXL4</accession>
<gene>
    <name evidence="1" type="ORF">B0181_08475</name>
    <name evidence="2" type="ORF">NCTC10293_01477</name>
</gene>
<evidence type="ECO:0000313" key="4">
    <source>
        <dbReference type="Proteomes" id="UP000255279"/>
    </source>
</evidence>
<dbReference type="Proteomes" id="UP000255279">
    <property type="component" value="Unassembled WGS sequence"/>
</dbReference>
<dbReference type="EMBL" id="UGQE01000004">
    <property type="protein sequence ID" value="STZ13898.1"/>
    <property type="molecule type" value="Genomic_DNA"/>
</dbReference>
<reference evidence="1 3" key="1">
    <citation type="submission" date="2017-02" db="EMBL/GenBank/DDBJ databases">
        <title>Draft genome sequence of Moraxella caviae CCUG 355 type strain.</title>
        <authorList>
            <person name="Engstrom-Jakobsson H."/>
            <person name="Salva-Serra F."/>
            <person name="Thorell K."/>
            <person name="Gonzales-Siles L."/>
            <person name="Karlsson R."/>
            <person name="Boulund F."/>
            <person name="Engstrand L."/>
            <person name="Moore E."/>
        </authorList>
    </citation>
    <scope>NUCLEOTIDE SEQUENCE [LARGE SCALE GENOMIC DNA]</scope>
    <source>
        <strain evidence="1 3">CCUG 355</strain>
    </source>
</reference>
<evidence type="ECO:0000313" key="1">
    <source>
        <dbReference type="EMBL" id="OOR88266.1"/>
    </source>
</evidence>